<sequence length="417" mass="48413">MRIKVLTEGPLQADDPELVDYLRKNYLHLPNNLPYNLKEQKPVDLVYTQYKTANPSWIFINSILEDLFPGQLQIQPQIFSPTQSQSLMRFFPSQPQSPLQYFPSQPPSQQRGFFPSHPVTRPGFFPSEAQSEEGSFPSNPQSPEGVFPSPPQTARGFFIEAGALDGEYLSNTLQLELKQKWTGLLIEADQQSYNVLREKNRKTWTSPACLATQIYPHNVILSSFGRQGKNSNWLDRGAARIEKDPVWKGEGPGYKTFQHIQCFPTLTFLLALNVTKVNLFSLDVEGVEMDVLRAFPFDKITVDVWVIEHIKPNENQTIVSRSSQVTEESWKYEDAELVAFMEARNYYFFDMFCHPIPDYVFVNRDSEIFKRLGVPNHLRIRRGLCFHKANWEKDETEFILALHRDKRHYPRLRYKGR</sequence>
<feature type="region of interest" description="Disordered" evidence="1">
    <location>
        <begin position="94"/>
        <end position="152"/>
    </location>
</feature>
<feature type="domain" description="Methyltransferase FkbM" evidence="2">
    <location>
        <begin position="161"/>
        <end position="346"/>
    </location>
</feature>
<dbReference type="Gene3D" id="3.40.50.150">
    <property type="entry name" value="Vaccinia Virus protein VP39"/>
    <property type="match status" value="1"/>
</dbReference>
<dbReference type="GO" id="GO:0031902">
    <property type="term" value="C:late endosome membrane"/>
    <property type="evidence" value="ECO:0007669"/>
    <property type="project" value="TreeGrafter"/>
</dbReference>
<comment type="caution">
    <text evidence="3">The sequence shown here is derived from an EMBL/GenBank/DDBJ whole genome shotgun (WGS) entry which is preliminary data.</text>
</comment>
<dbReference type="GO" id="GO:0005789">
    <property type="term" value="C:endoplasmic reticulum membrane"/>
    <property type="evidence" value="ECO:0007669"/>
    <property type="project" value="TreeGrafter"/>
</dbReference>
<dbReference type="GO" id="GO:0006888">
    <property type="term" value="P:endoplasmic reticulum to Golgi vesicle-mediated transport"/>
    <property type="evidence" value="ECO:0007669"/>
    <property type="project" value="TreeGrafter"/>
</dbReference>
<feature type="compositionally biased region" description="Polar residues" evidence="1">
    <location>
        <begin position="128"/>
        <end position="142"/>
    </location>
</feature>
<dbReference type="Pfam" id="PF05050">
    <property type="entry name" value="Methyltransf_21"/>
    <property type="match status" value="1"/>
</dbReference>
<keyword evidence="4" id="KW-1185">Reference proteome</keyword>
<protein>
    <recommendedName>
        <fullName evidence="2">Methyltransferase FkbM domain-containing protein</fullName>
    </recommendedName>
</protein>
<reference evidence="3 4" key="1">
    <citation type="submission" date="2023-11" db="EMBL/GenBank/DDBJ databases">
        <title>Halocaridina rubra genome assembly.</title>
        <authorList>
            <person name="Smith C."/>
        </authorList>
    </citation>
    <scope>NUCLEOTIDE SEQUENCE [LARGE SCALE GENOMIC DNA]</scope>
    <source>
        <strain evidence="3">EP-1</strain>
        <tissue evidence="3">Whole</tissue>
    </source>
</reference>
<dbReference type="GO" id="GO:0005886">
    <property type="term" value="C:plasma membrane"/>
    <property type="evidence" value="ECO:0007669"/>
    <property type="project" value="TreeGrafter"/>
</dbReference>
<dbReference type="InterPro" id="IPR029063">
    <property type="entry name" value="SAM-dependent_MTases_sf"/>
</dbReference>
<dbReference type="InterPro" id="IPR006342">
    <property type="entry name" value="FkbM_mtfrase"/>
</dbReference>
<dbReference type="GO" id="GO:0005794">
    <property type="term" value="C:Golgi apparatus"/>
    <property type="evidence" value="ECO:0007669"/>
    <property type="project" value="TreeGrafter"/>
</dbReference>
<feature type="compositionally biased region" description="Polar residues" evidence="1">
    <location>
        <begin position="94"/>
        <end position="111"/>
    </location>
</feature>
<dbReference type="AlphaFoldDB" id="A0AAN8X5Y0"/>
<dbReference type="GO" id="GO:0016197">
    <property type="term" value="P:endosomal transport"/>
    <property type="evidence" value="ECO:0007669"/>
    <property type="project" value="TreeGrafter"/>
</dbReference>
<dbReference type="Proteomes" id="UP001381693">
    <property type="component" value="Unassembled WGS sequence"/>
</dbReference>
<dbReference type="InterPro" id="IPR053202">
    <property type="entry name" value="EGF_Rcpt_Signaling_Reg"/>
</dbReference>
<dbReference type="PANTHER" id="PTHR34009:SF2">
    <property type="entry name" value="PROTEIN STAR"/>
    <property type="match status" value="1"/>
</dbReference>
<evidence type="ECO:0000256" key="1">
    <source>
        <dbReference type="SAM" id="MobiDB-lite"/>
    </source>
</evidence>
<accession>A0AAN8X5Y0</accession>
<evidence type="ECO:0000259" key="2">
    <source>
        <dbReference type="Pfam" id="PF05050"/>
    </source>
</evidence>
<evidence type="ECO:0000313" key="4">
    <source>
        <dbReference type="Proteomes" id="UP001381693"/>
    </source>
</evidence>
<name>A0AAN8X5Y0_HALRR</name>
<organism evidence="3 4">
    <name type="scientific">Halocaridina rubra</name>
    <name type="common">Hawaiian red shrimp</name>
    <dbReference type="NCBI Taxonomy" id="373956"/>
    <lineage>
        <taxon>Eukaryota</taxon>
        <taxon>Metazoa</taxon>
        <taxon>Ecdysozoa</taxon>
        <taxon>Arthropoda</taxon>
        <taxon>Crustacea</taxon>
        <taxon>Multicrustacea</taxon>
        <taxon>Malacostraca</taxon>
        <taxon>Eumalacostraca</taxon>
        <taxon>Eucarida</taxon>
        <taxon>Decapoda</taxon>
        <taxon>Pleocyemata</taxon>
        <taxon>Caridea</taxon>
        <taxon>Atyoidea</taxon>
        <taxon>Atyidae</taxon>
        <taxon>Halocaridina</taxon>
    </lineage>
</organism>
<gene>
    <name evidence="3" type="ORF">SK128_002640</name>
</gene>
<evidence type="ECO:0000313" key="3">
    <source>
        <dbReference type="EMBL" id="KAK7072740.1"/>
    </source>
</evidence>
<dbReference type="PANTHER" id="PTHR34009">
    <property type="entry name" value="PROTEIN STAR"/>
    <property type="match status" value="1"/>
</dbReference>
<proteinExistence type="predicted"/>
<dbReference type="EMBL" id="JAXCGZ010013353">
    <property type="protein sequence ID" value="KAK7072740.1"/>
    <property type="molecule type" value="Genomic_DNA"/>
</dbReference>